<evidence type="ECO:0000313" key="2">
    <source>
        <dbReference type="EMBL" id="RDY14744.1"/>
    </source>
</evidence>
<feature type="non-terminal residue" evidence="2">
    <location>
        <position position="1"/>
    </location>
</feature>
<protein>
    <submittedName>
        <fullName evidence="2">Uncharacterized protein</fullName>
    </submittedName>
</protein>
<proteinExistence type="predicted"/>
<feature type="coiled-coil region" evidence="1">
    <location>
        <begin position="8"/>
        <end position="127"/>
    </location>
</feature>
<dbReference type="Proteomes" id="UP000257109">
    <property type="component" value="Unassembled WGS sequence"/>
</dbReference>
<dbReference type="OrthoDB" id="1459749at2759"/>
<keyword evidence="1" id="KW-0175">Coiled coil</keyword>
<sequence>MCARRAERDQVAIEKERLEKTLLDSQRREDEQREQFRQLQEKMHLLEEELARANLSKEHLKEQGCKSLLELVRTRTRAEEDEAQLKEAIRGLREAVEGWRHRCQDIANNAEEQVNVATAETASWKDKFFKLASLANLALKDIPRGLQAAEGMADFMKLPREITGFLGLYREFYDQIKAMAKATHAPTRRALAANTPAPTPEKEAEEFLKIIRHSEYQFLDQMNKTQHDFTPISATQL</sequence>
<comment type="caution">
    <text evidence="2">The sequence shown here is derived from an EMBL/GenBank/DDBJ whole genome shotgun (WGS) entry which is preliminary data.</text>
</comment>
<organism evidence="2 3">
    <name type="scientific">Mucuna pruriens</name>
    <name type="common">Velvet bean</name>
    <name type="synonym">Dolichos pruriens</name>
    <dbReference type="NCBI Taxonomy" id="157652"/>
    <lineage>
        <taxon>Eukaryota</taxon>
        <taxon>Viridiplantae</taxon>
        <taxon>Streptophyta</taxon>
        <taxon>Embryophyta</taxon>
        <taxon>Tracheophyta</taxon>
        <taxon>Spermatophyta</taxon>
        <taxon>Magnoliopsida</taxon>
        <taxon>eudicotyledons</taxon>
        <taxon>Gunneridae</taxon>
        <taxon>Pentapetalae</taxon>
        <taxon>rosids</taxon>
        <taxon>fabids</taxon>
        <taxon>Fabales</taxon>
        <taxon>Fabaceae</taxon>
        <taxon>Papilionoideae</taxon>
        <taxon>50 kb inversion clade</taxon>
        <taxon>NPAAA clade</taxon>
        <taxon>indigoferoid/millettioid clade</taxon>
        <taxon>Phaseoleae</taxon>
        <taxon>Mucuna</taxon>
    </lineage>
</organism>
<accession>A0A371IID5</accession>
<dbReference type="EMBL" id="QJKJ01000023">
    <property type="protein sequence ID" value="RDY14744.1"/>
    <property type="molecule type" value="Genomic_DNA"/>
</dbReference>
<name>A0A371IID5_MUCPR</name>
<keyword evidence="3" id="KW-1185">Reference proteome</keyword>
<evidence type="ECO:0000256" key="1">
    <source>
        <dbReference type="SAM" id="Coils"/>
    </source>
</evidence>
<reference evidence="2" key="1">
    <citation type="submission" date="2018-05" db="EMBL/GenBank/DDBJ databases">
        <title>Draft genome of Mucuna pruriens seed.</title>
        <authorList>
            <person name="Nnadi N.E."/>
            <person name="Vos R."/>
            <person name="Hasami M.H."/>
            <person name="Devisetty U.K."/>
            <person name="Aguiy J.C."/>
        </authorList>
    </citation>
    <scope>NUCLEOTIDE SEQUENCE [LARGE SCALE GENOMIC DNA]</scope>
    <source>
        <strain evidence="2">JCA_2017</strain>
    </source>
</reference>
<dbReference type="AlphaFoldDB" id="A0A371IID5"/>
<evidence type="ECO:0000313" key="3">
    <source>
        <dbReference type="Proteomes" id="UP000257109"/>
    </source>
</evidence>
<gene>
    <name evidence="2" type="ORF">CR513_00148</name>
</gene>